<dbReference type="InParanoid" id="D6WQJ2"/>
<gene>
    <name evidence="1" type="primary">GLEAN_08900</name>
    <name evidence="1" type="ORF">TcasGA2_TC008900</name>
</gene>
<accession>D6WQJ2</accession>
<dbReference type="Proteomes" id="UP000007266">
    <property type="component" value="Linkage group 7"/>
</dbReference>
<dbReference type="PANTHER" id="PTHR13333">
    <property type="entry name" value="M-AAA PROTEASE-INTERACTING PROTEIN 1, MITOCHONDRIAL"/>
    <property type="match status" value="1"/>
</dbReference>
<dbReference type="HOGENOM" id="CLU_1252089_0_0_1"/>
<dbReference type="OrthoDB" id="6361925at2759"/>
<evidence type="ECO:0000313" key="1">
    <source>
        <dbReference type="EMBL" id="EFA06065.1"/>
    </source>
</evidence>
<dbReference type="EMBL" id="KQ971354">
    <property type="protein sequence ID" value="EFA06065.1"/>
    <property type="molecule type" value="Genomic_DNA"/>
</dbReference>
<dbReference type="KEGG" id="tca:107398255"/>
<dbReference type="GO" id="GO:0043022">
    <property type="term" value="F:ribosome binding"/>
    <property type="evidence" value="ECO:0000318"/>
    <property type="project" value="GO_Central"/>
</dbReference>
<reference evidence="1 2" key="2">
    <citation type="journal article" date="2010" name="Nucleic Acids Res.">
        <title>BeetleBase in 2010: revisions to provide comprehensive genomic information for Tribolium castaneum.</title>
        <authorList>
            <person name="Kim H.S."/>
            <person name="Murphy T."/>
            <person name="Xia J."/>
            <person name="Caragea D."/>
            <person name="Park Y."/>
            <person name="Beeman R.W."/>
            <person name="Lorenzen M.D."/>
            <person name="Butcher S."/>
            <person name="Manak J.R."/>
            <person name="Brown S.J."/>
        </authorList>
    </citation>
    <scope>GENOME REANNOTATION</scope>
    <source>
        <strain evidence="1 2">Georgia GA2</strain>
    </source>
</reference>
<evidence type="ECO:0000313" key="2">
    <source>
        <dbReference type="Proteomes" id="UP000007266"/>
    </source>
</evidence>
<dbReference type="AlphaFoldDB" id="D6WQJ2"/>
<dbReference type="GO" id="GO:0032979">
    <property type="term" value="P:protein insertion into mitochondrial inner membrane from matrix"/>
    <property type="evidence" value="ECO:0000318"/>
    <property type="project" value="GO_Central"/>
</dbReference>
<reference evidence="1 2" key="1">
    <citation type="journal article" date="2008" name="Nature">
        <title>The genome of the model beetle and pest Tribolium castaneum.</title>
        <authorList>
            <consortium name="Tribolium Genome Sequencing Consortium"/>
            <person name="Richards S."/>
            <person name="Gibbs R.A."/>
            <person name="Weinstock G.M."/>
            <person name="Brown S.J."/>
            <person name="Denell R."/>
            <person name="Beeman R.W."/>
            <person name="Gibbs R."/>
            <person name="Beeman R.W."/>
            <person name="Brown S.J."/>
            <person name="Bucher G."/>
            <person name="Friedrich M."/>
            <person name="Grimmelikhuijzen C.J."/>
            <person name="Klingler M."/>
            <person name="Lorenzen M."/>
            <person name="Richards S."/>
            <person name="Roth S."/>
            <person name="Schroder R."/>
            <person name="Tautz D."/>
            <person name="Zdobnov E.M."/>
            <person name="Muzny D."/>
            <person name="Gibbs R.A."/>
            <person name="Weinstock G.M."/>
            <person name="Attaway T."/>
            <person name="Bell S."/>
            <person name="Buhay C.J."/>
            <person name="Chandrabose M.N."/>
            <person name="Chavez D."/>
            <person name="Clerk-Blankenburg K.P."/>
            <person name="Cree A."/>
            <person name="Dao M."/>
            <person name="Davis C."/>
            <person name="Chacko J."/>
            <person name="Dinh H."/>
            <person name="Dugan-Rocha S."/>
            <person name="Fowler G."/>
            <person name="Garner T.T."/>
            <person name="Garnes J."/>
            <person name="Gnirke A."/>
            <person name="Hawes A."/>
            <person name="Hernandez J."/>
            <person name="Hines S."/>
            <person name="Holder M."/>
            <person name="Hume J."/>
            <person name="Jhangiani S.N."/>
            <person name="Joshi V."/>
            <person name="Khan Z.M."/>
            <person name="Jackson L."/>
            <person name="Kovar C."/>
            <person name="Kowis A."/>
            <person name="Lee S."/>
            <person name="Lewis L.R."/>
            <person name="Margolis J."/>
            <person name="Morgan M."/>
            <person name="Nazareth L.V."/>
            <person name="Nguyen N."/>
            <person name="Okwuonu G."/>
            <person name="Parker D."/>
            <person name="Richards S."/>
            <person name="Ruiz S.J."/>
            <person name="Santibanez J."/>
            <person name="Savard J."/>
            <person name="Scherer S.E."/>
            <person name="Schneider B."/>
            <person name="Sodergren E."/>
            <person name="Tautz D."/>
            <person name="Vattahil S."/>
            <person name="Villasana D."/>
            <person name="White C.S."/>
            <person name="Wright R."/>
            <person name="Park Y."/>
            <person name="Beeman R.W."/>
            <person name="Lord J."/>
            <person name="Oppert B."/>
            <person name="Lorenzen M."/>
            <person name="Brown S."/>
            <person name="Wang L."/>
            <person name="Savard J."/>
            <person name="Tautz D."/>
            <person name="Richards S."/>
            <person name="Weinstock G."/>
            <person name="Gibbs R.A."/>
            <person name="Liu Y."/>
            <person name="Worley K."/>
            <person name="Weinstock G."/>
            <person name="Elsik C.G."/>
            <person name="Reese J.T."/>
            <person name="Elhaik E."/>
            <person name="Landan G."/>
            <person name="Graur D."/>
            <person name="Arensburger P."/>
            <person name="Atkinson P."/>
            <person name="Beeman R.W."/>
            <person name="Beidler J."/>
            <person name="Brown S.J."/>
            <person name="Demuth J.P."/>
            <person name="Drury D.W."/>
            <person name="Du Y.Z."/>
            <person name="Fujiwara H."/>
            <person name="Lorenzen M."/>
            <person name="Maselli V."/>
            <person name="Osanai M."/>
            <person name="Park Y."/>
            <person name="Robertson H.M."/>
            <person name="Tu Z."/>
            <person name="Wang J.J."/>
            <person name="Wang S."/>
            <person name="Richards S."/>
            <person name="Song H."/>
            <person name="Zhang L."/>
            <person name="Sodergren E."/>
            <person name="Werner D."/>
            <person name="Stanke M."/>
            <person name="Morgenstern B."/>
            <person name="Solovyev V."/>
            <person name="Kosarev P."/>
            <person name="Brown G."/>
            <person name="Chen H.C."/>
            <person name="Ermolaeva O."/>
            <person name="Hlavina W."/>
            <person name="Kapustin Y."/>
            <person name="Kiryutin B."/>
            <person name="Kitts P."/>
            <person name="Maglott D."/>
            <person name="Pruitt K."/>
            <person name="Sapojnikov V."/>
            <person name="Souvorov A."/>
            <person name="Mackey A.J."/>
            <person name="Waterhouse R.M."/>
            <person name="Wyder S."/>
            <person name="Zdobnov E.M."/>
            <person name="Zdobnov E.M."/>
            <person name="Wyder S."/>
            <person name="Kriventseva E.V."/>
            <person name="Kadowaki T."/>
            <person name="Bork P."/>
            <person name="Aranda M."/>
            <person name="Bao R."/>
            <person name="Beermann A."/>
            <person name="Berns N."/>
            <person name="Bolognesi R."/>
            <person name="Bonneton F."/>
            <person name="Bopp D."/>
            <person name="Brown S.J."/>
            <person name="Bucher G."/>
            <person name="Butts T."/>
            <person name="Chaumot A."/>
            <person name="Denell R.E."/>
            <person name="Ferrier D.E."/>
            <person name="Friedrich M."/>
            <person name="Gordon C.M."/>
            <person name="Jindra M."/>
            <person name="Klingler M."/>
            <person name="Lan Q."/>
            <person name="Lattorff H.M."/>
            <person name="Laudet V."/>
            <person name="von Levetsow C."/>
            <person name="Liu Z."/>
            <person name="Lutz R."/>
            <person name="Lynch J.A."/>
            <person name="da Fonseca R.N."/>
            <person name="Posnien N."/>
            <person name="Reuter R."/>
            <person name="Roth S."/>
            <person name="Savard J."/>
            <person name="Schinko J.B."/>
            <person name="Schmitt C."/>
            <person name="Schoppmeier M."/>
            <person name="Schroder R."/>
            <person name="Shippy T.D."/>
            <person name="Simonnet F."/>
            <person name="Marques-Souza H."/>
            <person name="Tautz D."/>
            <person name="Tomoyasu Y."/>
            <person name="Trauner J."/>
            <person name="Van der Zee M."/>
            <person name="Vervoort M."/>
            <person name="Wittkopp N."/>
            <person name="Wimmer E.A."/>
            <person name="Yang X."/>
            <person name="Jones A.K."/>
            <person name="Sattelle D.B."/>
            <person name="Ebert P.R."/>
            <person name="Nelson D."/>
            <person name="Scott J.G."/>
            <person name="Beeman R.W."/>
            <person name="Muthukrishnan S."/>
            <person name="Kramer K.J."/>
            <person name="Arakane Y."/>
            <person name="Beeman R.W."/>
            <person name="Zhu Q."/>
            <person name="Hogenkamp D."/>
            <person name="Dixit R."/>
            <person name="Oppert B."/>
            <person name="Jiang H."/>
            <person name="Zou Z."/>
            <person name="Marshall J."/>
            <person name="Elpidina E."/>
            <person name="Vinokurov K."/>
            <person name="Oppert C."/>
            <person name="Zou Z."/>
            <person name="Evans J."/>
            <person name="Lu Z."/>
            <person name="Zhao P."/>
            <person name="Sumathipala N."/>
            <person name="Altincicek B."/>
            <person name="Vilcinskas A."/>
            <person name="Williams M."/>
            <person name="Hultmark D."/>
            <person name="Hetru C."/>
            <person name="Jiang H."/>
            <person name="Grimmelikhuijzen C.J."/>
            <person name="Hauser F."/>
            <person name="Cazzamali G."/>
            <person name="Williamson M."/>
            <person name="Park Y."/>
            <person name="Li B."/>
            <person name="Tanaka Y."/>
            <person name="Predel R."/>
            <person name="Neupert S."/>
            <person name="Schachtner J."/>
            <person name="Verleyen P."/>
            <person name="Raible F."/>
            <person name="Bork P."/>
            <person name="Friedrich M."/>
            <person name="Walden K.K."/>
            <person name="Robertson H.M."/>
            <person name="Angeli S."/>
            <person name="Foret S."/>
            <person name="Bucher G."/>
            <person name="Schuetz S."/>
            <person name="Maleszka R."/>
            <person name="Wimmer E.A."/>
            <person name="Beeman R.W."/>
            <person name="Lorenzen M."/>
            <person name="Tomoyasu Y."/>
            <person name="Miller S.C."/>
            <person name="Grossmann D."/>
            <person name="Bucher G."/>
        </authorList>
    </citation>
    <scope>NUCLEOTIDE SEQUENCE [LARGE SCALE GENOMIC DNA]</scope>
    <source>
        <strain evidence="1 2">Georgia GA2</strain>
    </source>
</reference>
<dbReference type="OMA" id="WDPDFNR"/>
<organism evidence="1 2">
    <name type="scientific">Tribolium castaneum</name>
    <name type="common">Red flour beetle</name>
    <dbReference type="NCBI Taxonomy" id="7070"/>
    <lineage>
        <taxon>Eukaryota</taxon>
        <taxon>Metazoa</taxon>
        <taxon>Ecdysozoa</taxon>
        <taxon>Arthropoda</taxon>
        <taxon>Hexapoda</taxon>
        <taxon>Insecta</taxon>
        <taxon>Pterygota</taxon>
        <taxon>Neoptera</taxon>
        <taxon>Endopterygota</taxon>
        <taxon>Coleoptera</taxon>
        <taxon>Polyphaga</taxon>
        <taxon>Cucujiformia</taxon>
        <taxon>Tenebrionidae</taxon>
        <taxon>Tenebrionidae incertae sedis</taxon>
        <taxon>Tribolium</taxon>
    </lineage>
</organism>
<dbReference type="GO" id="GO:0005743">
    <property type="term" value="C:mitochondrial inner membrane"/>
    <property type="evidence" value="ECO:0000318"/>
    <property type="project" value="GO_Central"/>
</dbReference>
<protein>
    <submittedName>
        <fullName evidence="1">Uncharacterized protein</fullName>
    </submittedName>
</protein>
<dbReference type="PhylomeDB" id="D6WQJ2"/>
<keyword evidence="2" id="KW-1185">Reference proteome</keyword>
<dbReference type="PANTHER" id="PTHR13333:SF5">
    <property type="entry name" value="M-AAA PROTEASE-INTERACTING PROTEIN 1, MITOCHONDRIAL"/>
    <property type="match status" value="1"/>
</dbReference>
<dbReference type="eggNOG" id="ENOG502SAAP">
    <property type="taxonomic scope" value="Eukaryota"/>
</dbReference>
<proteinExistence type="predicted"/>
<name>D6WQJ2_TRICA</name>
<sequence>MNRLVSLPTKRFLSHFIRASKISKPTSFKTEKRHIQSCSQNYRMPKTPDLIYVPHVFRWVKSKLRFKYLKKIWDPEFSEGAFIYGSTKAVCKITEIISSGRLDELDGLMTVSAKIRLQDDVTYRLNPTQRNLILLKPEDIKILIPITVTLAKEGAGRMCRVNLRILGLKWHEVTSDNYKLVLVALQTEFSRDYSEEATPEWIISGFSILECAMLTEATATR</sequence>